<organism evidence="2">
    <name type="scientific">Serratia fonticola</name>
    <dbReference type="NCBI Taxonomy" id="47917"/>
    <lineage>
        <taxon>Bacteria</taxon>
        <taxon>Pseudomonadati</taxon>
        <taxon>Pseudomonadota</taxon>
        <taxon>Gammaproteobacteria</taxon>
        <taxon>Enterobacterales</taxon>
        <taxon>Yersiniaceae</taxon>
        <taxon>Serratia</taxon>
    </lineage>
</organism>
<dbReference type="AlphaFoldDB" id="A0A542BR15"/>
<feature type="transmembrane region" description="Helical" evidence="1">
    <location>
        <begin position="167"/>
        <end position="183"/>
    </location>
</feature>
<feature type="transmembrane region" description="Helical" evidence="1">
    <location>
        <begin position="242"/>
        <end position="263"/>
    </location>
</feature>
<feature type="transmembrane region" description="Helical" evidence="1">
    <location>
        <begin position="21"/>
        <end position="41"/>
    </location>
</feature>
<comment type="caution">
    <text evidence="2">The sequence shown here is derived from an EMBL/GenBank/DDBJ whole genome shotgun (WGS) entry which is preliminary data.</text>
</comment>
<feature type="transmembrane region" description="Helical" evidence="1">
    <location>
        <begin position="99"/>
        <end position="117"/>
    </location>
</feature>
<feature type="transmembrane region" description="Helical" evidence="1">
    <location>
        <begin position="190"/>
        <end position="210"/>
    </location>
</feature>
<feature type="transmembrane region" description="Helical" evidence="1">
    <location>
        <begin position="47"/>
        <end position="68"/>
    </location>
</feature>
<reference evidence="2" key="2">
    <citation type="submission" date="2019-08" db="EMBL/GenBank/DDBJ databases">
        <title>Investigation of anaerobic lignin degradation for improved lignocellulosic biofuels.</title>
        <authorList>
            <person name="Deangelis K.PhD."/>
        </authorList>
    </citation>
    <scope>NUCLEOTIDE SEQUENCE [LARGE SCALE GENOMIC DNA]</scope>
    <source>
        <strain evidence="2">128R</strain>
    </source>
</reference>
<sequence length="381" mass="43608">MQKIPSQQIAIFEMPLQPAQNRVITAVVFTFLLLFFCKTFLTSGAFNAALISQFVMVFNGILLLYIGYALMIAKLREKIVLAVVMLLFMLNLASGHGDYLFGVVYSISFLILFRHMGFVRGGQLFVAAYFSAVLFVAVPYILYTDSFVYLDERYGNRLTLGFENPNTLAYYLFSLFAMLLCLLDRATISLGVKNCAALFFACLVLPLLFYTYSRTYLVLACLLLVLFWLAPLLRFTPGRTACGLLLCMALAMQFISVGLWGTYPLLDAWLNQILTGRIWFSWQMYQAQGLPHLLFGQNIESYKPIDFFYFAFFYSGGVLVSLLLLFCYCKLLRNVVFLSRFMRWVIAVFLLTTLTETYFMVPVFNISLLLLYQVKGLYKPK</sequence>
<feature type="transmembrane region" description="Helical" evidence="1">
    <location>
        <begin position="124"/>
        <end position="143"/>
    </location>
</feature>
<keyword evidence="1" id="KW-1133">Transmembrane helix</keyword>
<feature type="transmembrane region" description="Helical" evidence="1">
    <location>
        <begin position="216"/>
        <end position="235"/>
    </location>
</feature>
<feature type="transmembrane region" description="Helical" evidence="1">
    <location>
        <begin position="307"/>
        <end position="329"/>
    </location>
</feature>
<reference evidence="2" key="1">
    <citation type="submission" date="2019-06" db="EMBL/GenBank/DDBJ databases">
        <authorList>
            <person name="Deangelis K."/>
            <person name="Huntemann M."/>
            <person name="Clum A."/>
            <person name="Pillay M."/>
            <person name="Palaniappan K."/>
            <person name="Varghese N."/>
            <person name="Mikhailova N."/>
            <person name="Stamatis D."/>
            <person name="Reddy T."/>
            <person name="Daum C."/>
            <person name="Shapiro N."/>
            <person name="Ivanova N."/>
            <person name="Kyrpides N."/>
            <person name="Woyke T."/>
        </authorList>
    </citation>
    <scope>NUCLEOTIDE SEQUENCE [LARGE SCALE GENOMIC DNA]</scope>
    <source>
        <strain evidence="2">128R</strain>
    </source>
</reference>
<proteinExistence type="predicted"/>
<dbReference type="EMBL" id="VISQ01000001">
    <property type="protein sequence ID" value="TVZ71442.1"/>
    <property type="molecule type" value="Genomic_DNA"/>
</dbReference>
<name>A0A542BR15_SERFO</name>
<keyword evidence="1" id="KW-0472">Membrane</keyword>
<protein>
    <submittedName>
        <fullName evidence="2">Uncharacterized protein</fullName>
    </submittedName>
</protein>
<evidence type="ECO:0000313" key="2">
    <source>
        <dbReference type="EMBL" id="TVZ71442.1"/>
    </source>
</evidence>
<evidence type="ECO:0000256" key="1">
    <source>
        <dbReference type="SAM" id="Phobius"/>
    </source>
</evidence>
<gene>
    <name evidence="2" type="ORF">FHU10_4070</name>
</gene>
<feature type="transmembrane region" description="Helical" evidence="1">
    <location>
        <begin position="341"/>
        <end position="372"/>
    </location>
</feature>
<feature type="transmembrane region" description="Helical" evidence="1">
    <location>
        <begin position="75"/>
        <end position="93"/>
    </location>
</feature>
<accession>A0A542BR15</accession>
<keyword evidence="1" id="KW-0812">Transmembrane</keyword>